<dbReference type="InterPro" id="IPR016763">
    <property type="entry name" value="VAP"/>
</dbReference>
<name>A0A067Q5H7_9AGAM</name>
<sequence length="154" mass="17166">MSVTVFPSFLAYHRPLAKTAVCQFAISNSHIDEVVAFKIKTNAVKSYNVRPNIGCIKPGESAVITVTMLAKKTEPPLSEACRDKIMIESTTLPPEWAGTMSRDFHEAQNLRCTIHQLKIPVIYVNPPVPLIHDEAASRPSLLRWCLQALSRRSP</sequence>
<dbReference type="PANTHER" id="PTHR10809:SF6">
    <property type="entry name" value="AT11025P-RELATED"/>
    <property type="match status" value="1"/>
</dbReference>
<evidence type="ECO:0000256" key="5">
    <source>
        <dbReference type="ARBA" id="ARBA00023136"/>
    </source>
</evidence>
<comment type="similarity">
    <text evidence="2">Belongs to the VAMP-associated protein (VAP) (TC 9.B.17) family.</text>
</comment>
<dbReference type="GO" id="GO:0090158">
    <property type="term" value="P:endoplasmic reticulum membrane organization"/>
    <property type="evidence" value="ECO:0007669"/>
    <property type="project" value="TreeGrafter"/>
</dbReference>
<dbReference type="Proteomes" id="UP000027265">
    <property type="component" value="Unassembled WGS sequence"/>
</dbReference>
<dbReference type="EMBL" id="KL197711">
    <property type="protein sequence ID" value="KDQ62308.1"/>
    <property type="molecule type" value="Genomic_DNA"/>
</dbReference>
<dbReference type="STRING" id="933084.A0A067Q5H7"/>
<dbReference type="GO" id="GO:0005886">
    <property type="term" value="C:plasma membrane"/>
    <property type="evidence" value="ECO:0007669"/>
    <property type="project" value="TreeGrafter"/>
</dbReference>
<keyword evidence="4" id="KW-1133">Transmembrane helix</keyword>
<keyword evidence="8" id="KW-1185">Reference proteome</keyword>
<evidence type="ECO:0000256" key="3">
    <source>
        <dbReference type="ARBA" id="ARBA00022692"/>
    </source>
</evidence>
<evidence type="ECO:0000256" key="2">
    <source>
        <dbReference type="ARBA" id="ARBA00008932"/>
    </source>
</evidence>
<evidence type="ECO:0000259" key="6">
    <source>
        <dbReference type="PROSITE" id="PS50202"/>
    </source>
</evidence>
<reference evidence="8" key="1">
    <citation type="journal article" date="2014" name="Proc. Natl. Acad. Sci. U.S.A.">
        <title>Extensive sampling of basidiomycete genomes demonstrates inadequacy of the white-rot/brown-rot paradigm for wood decay fungi.</title>
        <authorList>
            <person name="Riley R."/>
            <person name="Salamov A.A."/>
            <person name="Brown D.W."/>
            <person name="Nagy L.G."/>
            <person name="Floudas D."/>
            <person name="Held B.W."/>
            <person name="Levasseur A."/>
            <person name="Lombard V."/>
            <person name="Morin E."/>
            <person name="Otillar R."/>
            <person name="Lindquist E.A."/>
            <person name="Sun H."/>
            <person name="LaButti K.M."/>
            <person name="Schmutz J."/>
            <person name="Jabbour D."/>
            <person name="Luo H."/>
            <person name="Baker S.E."/>
            <person name="Pisabarro A.G."/>
            <person name="Walton J.D."/>
            <person name="Blanchette R.A."/>
            <person name="Henrissat B."/>
            <person name="Martin F."/>
            <person name="Cullen D."/>
            <person name="Hibbett D.S."/>
            <person name="Grigoriev I.V."/>
        </authorList>
    </citation>
    <scope>NUCLEOTIDE SEQUENCE [LARGE SCALE GENOMIC DNA]</scope>
    <source>
        <strain evidence="8">MUCL 33604</strain>
    </source>
</reference>
<dbReference type="OrthoDB" id="264603at2759"/>
<evidence type="ECO:0000256" key="4">
    <source>
        <dbReference type="ARBA" id="ARBA00022989"/>
    </source>
</evidence>
<evidence type="ECO:0000256" key="1">
    <source>
        <dbReference type="ARBA" id="ARBA00004211"/>
    </source>
</evidence>
<dbReference type="AlphaFoldDB" id="A0A067Q5H7"/>
<dbReference type="InterPro" id="IPR013783">
    <property type="entry name" value="Ig-like_fold"/>
</dbReference>
<dbReference type="PROSITE" id="PS50202">
    <property type="entry name" value="MSP"/>
    <property type="match status" value="1"/>
</dbReference>
<keyword evidence="3" id="KW-0812">Transmembrane</keyword>
<dbReference type="SUPFAM" id="SSF49354">
    <property type="entry name" value="PapD-like"/>
    <property type="match status" value="1"/>
</dbReference>
<gene>
    <name evidence="7" type="ORF">JAAARDRAFT_456069</name>
</gene>
<dbReference type="Gene3D" id="2.60.40.10">
    <property type="entry name" value="Immunoglobulins"/>
    <property type="match status" value="1"/>
</dbReference>
<dbReference type="HOGENOM" id="CLU_1704480_0_0_1"/>
<protein>
    <recommendedName>
        <fullName evidence="6">MSP domain-containing protein</fullName>
    </recommendedName>
</protein>
<keyword evidence="5" id="KW-0472">Membrane</keyword>
<dbReference type="GO" id="GO:0061817">
    <property type="term" value="P:endoplasmic reticulum-plasma membrane tethering"/>
    <property type="evidence" value="ECO:0007669"/>
    <property type="project" value="TreeGrafter"/>
</dbReference>
<dbReference type="GO" id="GO:0005789">
    <property type="term" value="C:endoplasmic reticulum membrane"/>
    <property type="evidence" value="ECO:0007669"/>
    <property type="project" value="InterPro"/>
</dbReference>
<accession>A0A067Q5H7</accession>
<dbReference type="InterPro" id="IPR000535">
    <property type="entry name" value="MSP_dom"/>
</dbReference>
<organism evidence="7 8">
    <name type="scientific">Jaapia argillacea MUCL 33604</name>
    <dbReference type="NCBI Taxonomy" id="933084"/>
    <lineage>
        <taxon>Eukaryota</taxon>
        <taxon>Fungi</taxon>
        <taxon>Dikarya</taxon>
        <taxon>Basidiomycota</taxon>
        <taxon>Agaricomycotina</taxon>
        <taxon>Agaricomycetes</taxon>
        <taxon>Agaricomycetidae</taxon>
        <taxon>Jaapiales</taxon>
        <taxon>Jaapiaceae</taxon>
        <taxon>Jaapia</taxon>
    </lineage>
</organism>
<dbReference type="InterPro" id="IPR008962">
    <property type="entry name" value="PapD-like_sf"/>
</dbReference>
<proteinExistence type="inferred from homology"/>
<evidence type="ECO:0000313" key="8">
    <source>
        <dbReference type="Proteomes" id="UP000027265"/>
    </source>
</evidence>
<feature type="domain" description="MSP" evidence="6">
    <location>
        <begin position="2"/>
        <end position="122"/>
    </location>
</feature>
<dbReference type="Pfam" id="PF00635">
    <property type="entry name" value="Motile_Sperm"/>
    <property type="match status" value="1"/>
</dbReference>
<comment type="subcellular location">
    <subcellularLocation>
        <location evidence="1">Membrane</location>
        <topology evidence="1">Single-pass type IV membrane protein</topology>
    </subcellularLocation>
</comment>
<dbReference type="InParanoid" id="A0A067Q5H7"/>
<dbReference type="PANTHER" id="PTHR10809">
    <property type="entry name" value="VESICLE-ASSOCIATED MEMBRANE PROTEIN-ASSOCIATED PROTEIN"/>
    <property type="match status" value="1"/>
</dbReference>
<evidence type="ECO:0000313" key="7">
    <source>
        <dbReference type="EMBL" id="KDQ62308.1"/>
    </source>
</evidence>